<sequence>MVAFDLDSRNFLAFQYAVINPLQVDEEAWADLETVPLVPDRYREQVHLFPRLVSLTPLEANARADLLARAQQWDREYDDPYFSTLLHTTKDIDFIRTHLIAQMEQYHLARREYDVIRLHDPKVLRHLSWLLSADQWESLLGPIEAWAWREPDGTWWYRERDVRVTDVPSRMRLSPEQWTTLLRFGEINQTLMLLSRAAPDLVDDASLAQRLNALLADAWNIHRLTDRSDRILYAIQAIRFHPRIHDHPEMRRRLRQPHDDDSSYADRCDDLDDATMQRVVDEMNHPYKEHV</sequence>
<dbReference type="AlphaFoldDB" id="A0A0E1W3C5"/>
<dbReference type="HOGENOM" id="CLU_080093_0_0_4"/>
<dbReference type="Proteomes" id="UP000001812">
    <property type="component" value="Chromosome I"/>
</dbReference>
<dbReference type="RefSeq" id="WP_004526759.1">
    <property type="nucleotide sequence ID" value="NZ_CM000832.1"/>
</dbReference>
<gene>
    <name evidence="2" type="ORF">BURPS1710A_2044</name>
</gene>
<evidence type="ECO:0000313" key="2">
    <source>
        <dbReference type="EMBL" id="EET07638.1"/>
    </source>
</evidence>
<protein>
    <recommendedName>
        <fullName evidence="3">DUF4123 domain-containing protein</fullName>
    </recommendedName>
</protein>
<organism evidence="2">
    <name type="scientific">Burkholderia pseudomallei 1710a</name>
    <dbReference type="NCBI Taxonomy" id="320371"/>
    <lineage>
        <taxon>Bacteria</taxon>
        <taxon>Pseudomonadati</taxon>
        <taxon>Pseudomonadota</taxon>
        <taxon>Betaproteobacteria</taxon>
        <taxon>Burkholderiales</taxon>
        <taxon>Burkholderiaceae</taxon>
        <taxon>Burkholderia</taxon>
        <taxon>pseudomallei group</taxon>
    </lineage>
</organism>
<reference evidence="2" key="1">
    <citation type="submission" date="2009-05" db="EMBL/GenBank/DDBJ databases">
        <authorList>
            <person name="Harkins D.M."/>
            <person name="DeShazer D."/>
            <person name="Woods D.E."/>
            <person name="Brinkac L.M."/>
            <person name="Brown K.A."/>
            <person name="Hung G.C."/>
            <person name="Tuanyok A."/>
            <person name="Zhang B."/>
            <person name="Nierman W.C."/>
        </authorList>
    </citation>
    <scope>NUCLEOTIDE SEQUENCE [LARGE SCALE GENOMIC DNA]</scope>
    <source>
        <strain evidence="2">1710a</strain>
    </source>
</reference>
<dbReference type="EMBL" id="CM000832">
    <property type="protein sequence ID" value="EET07638.1"/>
    <property type="molecule type" value="Genomic_DNA"/>
</dbReference>
<feature type="region of interest" description="Disordered" evidence="1">
    <location>
        <begin position="249"/>
        <end position="268"/>
    </location>
</feature>
<name>A0A0E1W3C5_BURPE</name>
<evidence type="ECO:0000256" key="1">
    <source>
        <dbReference type="SAM" id="MobiDB-lite"/>
    </source>
</evidence>
<accession>A0A0E1W3C5</accession>
<evidence type="ECO:0008006" key="3">
    <source>
        <dbReference type="Google" id="ProtNLM"/>
    </source>
</evidence>
<proteinExistence type="predicted"/>